<dbReference type="InterPro" id="IPR011009">
    <property type="entry name" value="Kinase-like_dom_sf"/>
</dbReference>
<keyword evidence="3" id="KW-0547">Nucleotide-binding</keyword>
<evidence type="ECO:0000313" key="8">
    <source>
        <dbReference type="Proteomes" id="UP000037460"/>
    </source>
</evidence>
<dbReference type="GO" id="GO:0005524">
    <property type="term" value="F:ATP binding"/>
    <property type="evidence" value="ECO:0007669"/>
    <property type="project" value="UniProtKB-KW"/>
</dbReference>
<organism evidence="7 8">
    <name type="scientific">Chrysochromulina tobinii</name>
    <dbReference type="NCBI Taxonomy" id="1460289"/>
    <lineage>
        <taxon>Eukaryota</taxon>
        <taxon>Haptista</taxon>
        <taxon>Haptophyta</taxon>
        <taxon>Prymnesiophyceae</taxon>
        <taxon>Prymnesiales</taxon>
        <taxon>Chrysochromulinaceae</taxon>
        <taxon>Chrysochromulina</taxon>
    </lineage>
</organism>
<keyword evidence="8" id="KW-1185">Reference proteome</keyword>
<name>A0A0M0JD43_9EUKA</name>
<dbReference type="OrthoDB" id="40902at2759"/>
<dbReference type="EMBL" id="JWZX01003090">
    <property type="protein sequence ID" value="KOO24481.1"/>
    <property type="molecule type" value="Genomic_DNA"/>
</dbReference>
<dbReference type="InterPro" id="IPR050205">
    <property type="entry name" value="CDPK_Ser/Thr_kinases"/>
</dbReference>
<evidence type="ECO:0000256" key="5">
    <source>
        <dbReference type="ARBA" id="ARBA00022840"/>
    </source>
</evidence>
<keyword evidence="5" id="KW-0067">ATP-binding</keyword>
<gene>
    <name evidence="7" type="ORF">Ctob_000412</name>
</gene>
<dbReference type="Pfam" id="PF00069">
    <property type="entry name" value="Pkinase"/>
    <property type="match status" value="1"/>
</dbReference>
<keyword evidence="4 7" id="KW-0418">Kinase</keyword>
<reference evidence="8" key="1">
    <citation type="journal article" date="2015" name="PLoS Genet.">
        <title>Genome Sequence and Transcriptome Analyses of Chrysochromulina tobin: Metabolic Tools for Enhanced Algal Fitness in the Prominent Order Prymnesiales (Haptophyceae).</title>
        <authorList>
            <person name="Hovde B.T."/>
            <person name="Deodato C.R."/>
            <person name="Hunsperger H.M."/>
            <person name="Ryken S.A."/>
            <person name="Yost W."/>
            <person name="Jha R.K."/>
            <person name="Patterson J."/>
            <person name="Monnat R.J. Jr."/>
            <person name="Barlow S.B."/>
            <person name="Starkenburg S.R."/>
            <person name="Cattolico R.A."/>
        </authorList>
    </citation>
    <scope>NUCLEOTIDE SEQUENCE</scope>
    <source>
        <strain evidence="8">CCMP291</strain>
    </source>
</reference>
<dbReference type="AlphaFoldDB" id="A0A0M0JD43"/>
<dbReference type="GO" id="GO:0004674">
    <property type="term" value="F:protein serine/threonine kinase activity"/>
    <property type="evidence" value="ECO:0007669"/>
    <property type="project" value="UniProtKB-KW"/>
</dbReference>
<protein>
    <submittedName>
        <fullName evidence="7">Calcium calmodulin-dependent protein kinase i</fullName>
    </submittedName>
</protein>
<evidence type="ECO:0000256" key="1">
    <source>
        <dbReference type="ARBA" id="ARBA00022527"/>
    </source>
</evidence>
<dbReference type="Gene3D" id="1.10.510.10">
    <property type="entry name" value="Transferase(Phosphotransferase) domain 1"/>
    <property type="match status" value="1"/>
</dbReference>
<evidence type="ECO:0000313" key="7">
    <source>
        <dbReference type="EMBL" id="KOO24481.1"/>
    </source>
</evidence>
<proteinExistence type="predicted"/>
<dbReference type="InterPro" id="IPR000719">
    <property type="entry name" value="Prot_kinase_dom"/>
</dbReference>
<dbReference type="SMART" id="SM00220">
    <property type="entry name" value="S_TKc"/>
    <property type="match status" value="1"/>
</dbReference>
<dbReference type="PROSITE" id="PS50011">
    <property type="entry name" value="PROTEIN_KINASE_DOM"/>
    <property type="match status" value="1"/>
</dbReference>
<sequence>MTASVYEGVCLADGKTYALKAFKLDGGLQQSCEGLRDEVTILRAVPDHPGIVQMKEIISTPGCVYLAMELVAGGDLLSPIEERGAYNEQKAMRLFAQMTDAISELHKAGIVHRDLKPENVCFTDKSRNRLKIIDMGAAGFLTEAGLGDLCGTPLYAAPEVTPWFFADPRGPPPPRYDERVDLWSMGVALYVMLSGAAPFDQEQPVEMLMREICRGRLGMSSPDWKHISSPAKSVVSKLLATDPNLRMPMAELREHPWIAEHMRVLANERESLAAKQAAAAEAAVAAAAEDPLMLKFLSYLSRPQ</sequence>
<dbReference type="Proteomes" id="UP000037460">
    <property type="component" value="Unassembled WGS sequence"/>
</dbReference>
<evidence type="ECO:0000256" key="2">
    <source>
        <dbReference type="ARBA" id="ARBA00022679"/>
    </source>
</evidence>
<keyword evidence="1" id="KW-0723">Serine/threonine-protein kinase</keyword>
<dbReference type="SUPFAM" id="SSF56112">
    <property type="entry name" value="Protein kinase-like (PK-like)"/>
    <property type="match status" value="1"/>
</dbReference>
<feature type="domain" description="Protein kinase" evidence="6">
    <location>
        <begin position="1"/>
        <end position="258"/>
    </location>
</feature>
<dbReference type="InterPro" id="IPR008271">
    <property type="entry name" value="Ser/Thr_kinase_AS"/>
</dbReference>
<dbReference type="PANTHER" id="PTHR24349">
    <property type="entry name" value="SERINE/THREONINE-PROTEIN KINASE"/>
    <property type="match status" value="1"/>
</dbReference>
<evidence type="ECO:0000256" key="3">
    <source>
        <dbReference type="ARBA" id="ARBA00022741"/>
    </source>
</evidence>
<accession>A0A0M0JD43</accession>
<evidence type="ECO:0000259" key="6">
    <source>
        <dbReference type="PROSITE" id="PS50011"/>
    </source>
</evidence>
<evidence type="ECO:0000256" key="4">
    <source>
        <dbReference type="ARBA" id="ARBA00022777"/>
    </source>
</evidence>
<dbReference type="PROSITE" id="PS00108">
    <property type="entry name" value="PROTEIN_KINASE_ST"/>
    <property type="match status" value="1"/>
</dbReference>
<keyword evidence="2" id="KW-0808">Transferase</keyword>
<comment type="caution">
    <text evidence="7">The sequence shown here is derived from an EMBL/GenBank/DDBJ whole genome shotgun (WGS) entry which is preliminary data.</text>
</comment>